<evidence type="ECO:0000259" key="2">
    <source>
        <dbReference type="Pfam" id="PF01035"/>
    </source>
</evidence>
<dbReference type="CDD" id="cd06445">
    <property type="entry name" value="ATase"/>
    <property type="match status" value="1"/>
</dbReference>
<dbReference type="InterPro" id="IPR036217">
    <property type="entry name" value="MethylDNA_cys_MeTrfase_DNAb"/>
</dbReference>
<dbReference type="InterPro" id="IPR014048">
    <property type="entry name" value="MethylDNA_cys_MeTrfase_DNA-bd"/>
</dbReference>
<gene>
    <name evidence="3" type="ORF">ACFOLH_18870</name>
</gene>
<evidence type="ECO:0000313" key="4">
    <source>
        <dbReference type="Proteomes" id="UP001595685"/>
    </source>
</evidence>
<feature type="domain" description="Methylated-DNA-[protein]-cysteine S-methyltransferase DNA binding" evidence="2">
    <location>
        <begin position="9"/>
        <end position="70"/>
    </location>
</feature>
<dbReference type="Pfam" id="PF01035">
    <property type="entry name" value="DNA_binding_1"/>
    <property type="match status" value="1"/>
</dbReference>
<dbReference type="SUPFAM" id="SSF46767">
    <property type="entry name" value="Methylated DNA-protein cysteine methyltransferase, C-terminal domain"/>
    <property type="match status" value="1"/>
</dbReference>
<dbReference type="EMBL" id="JBHRWW010000023">
    <property type="protein sequence ID" value="MFC3690417.1"/>
    <property type="molecule type" value="Genomic_DNA"/>
</dbReference>
<dbReference type="InterPro" id="IPR036388">
    <property type="entry name" value="WH-like_DNA-bd_sf"/>
</dbReference>
<name>A0ABV7WN16_9MICO</name>
<proteinExistence type="predicted"/>
<keyword evidence="4" id="KW-1185">Reference proteome</keyword>
<accession>A0ABV7WN16</accession>
<evidence type="ECO:0000313" key="3">
    <source>
        <dbReference type="EMBL" id="MFC3690417.1"/>
    </source>
</evidence>
<dbReference type="RefSeq" id="WP_340294179.1">
    <property type="nucleotide sequence ID" value="NZ_JBBEOI010000142.1"/>
</dbReference>
<dbReference type="Proteomes" id="UP001595685">
    <property type="component" value="Unassembled WGS sequence"/>
</dbReference>
<protein>
    <submittedName>
        <fullName evidence="3">MGMT family protein</fullName>
    </submittedName>
</protein>
<keyword evidence="1" id="KW-0227">DNA damage</keyword>
<evidence type="ECO:0000256" key="1">
    <source>
        <dbReference type="ARBA" id="ARBA00022763"/>
    </source>
</evidence>
<reference evidence="4" key="1">
    <citation type="journal article" date="2019" name="Int. J. Syst. Evol. Microbiol.">
        <title>The Global Catalogue of Microorganisms (GCM) 10K type strain sequencing project: providing services to taxonomists for standard genome sequencing and annotation.</title>
        <authorList>
            <consortium name="The Broad Institute Genomics Platform"/>
            <consortium name="The Broad Institute Genome Sequencing Center for Infectious Disease"/>
            <person name="Wu L."/>
            <person name="Ma J."/>
        </authorList>
    </citation>
    <scope>NUCLEOTIDE SEQUENCE [LARGE SCALE GENOMIC DNA]</scope>
    <source>
        <strain evidence="4">NCAIM B.02333</strain>
    </source>
</reference>
<comment type="caution">
    <text evidence="3">The sequence shown here is derived from an EMBL/GenBank/DDBJ whole genome shotgun (WGS) entry which is preliminary data.</text>
</comment>
<sequence length="119" mass="12384">MDEATLTEYEEAVLDVVDSVPPGRVTTYGRVASLLAGAGLGGSARTVGSVMSSHGAAVAWWRVCPVSGAAPAHPAEAVRRWADEGTPLRRADPRDPSAVRVDLASALSELHLPGWLAGR</sequence>
<dbReference type="PANTHER" id="PTHR42942">
    <property type="entry name" value="6-O-METHYLGUANINE DNA METHYLTRANSFERASE"/>
    <property type="match status" value="1"/>
</dbReference>
<dbReference type="PANTHER" id="PTHR42942:SF1">
    <property type="entry name" value="ALKYLTRANSFERASE-LIKE PROTEIN 1"/>
    <property type="match status" value="1"/>
</dbReference>
<dbReference type="Gene3D" id="1.10.10.10">
    <property type="entry name" value="Winged helix-like DNA-binding domain superfamily/Winged helix DNA-binding domain"/>
    <property type="match status" value="1"/>
</dbReference>
<organism evidence="3 4">
    <name type="scientific">Aquipuribacter hungaricus</name>
    <dbReference type="NCBI Taxonomy" id="545624"/>
    <lineage>
        <taxon>Bacteria</taxon>
        <taxon>Bacillati</taxon>
        <taxon>Actinomycetota</taxon>
        <taxon>Actinomycetes</taxon>
        <taxon>Micrococcales</taxon>
        <taxon>Intrasporangiaceae</taxon>
        <taxon>Aquipuribacter</taxon>
    </lineage>
</organism>
<dbReference type="InterPro" id="IPR052520">
    <property type="entry name" value="ATL_DNA_repair"/>
</dbReference>